<proteinExistence type="predicted"/>
<dbReference type="RefSeq" id="XP_013906483.1">
    <property type="nucleotide sequence ID" value="XM_014051029.1"/>
</dbReference>
<dbReference type="KEGG" id="mng:MNEG_0493"/>
<gene>
    <name evidence="1" type="ORF">MNEG_0493</name>
</gene>
<sequence length="542" mass="55092">MRQLELRQWASAFLVDTTTAEGQAELRNGLGPTASCTLCRRPPHAGLAPSPARSARGATRLQASEVLQLLSGVSSTPVAALGAAAEVVAERLGVALCSIVAVVPDRRSSSGSASTTQQSASPQSAACAPAAAAASAASSGGGGSNGSGRPGACVLLAASGSGAELLQQRPVMRGPEWSGARLAAAPAGALALRVPPEGAASQADALPRDFEALHVSAGLCSFLAVPMAAPGIGVLGALIVAAAAPGAFDDARWEPLLTTLASALLQHLRNKQTTCLCEMLISLDGADDPVAFVSVLLEEVVKFTLLATNVPMGARFGAVDPQQPRMVLIERDRRVPAPAAGALGGGALARSSPARGLLAVELPLSETLLAAALRARRTRVLADCARYLGSLDRPPARDVFMPRSRRLPVASLVVAPLASGSSVLGGLYFTTGTAFDISQLQETINGLVAAVLPLVLQKLGGQFDRLQDLATASAEASQQGPISVAALAGSAVGIAGPHFIQELVLSRVLSRGPAGVCYQGFYLSAPAAVKRVRYTLHAPSPA</sequence>
<keyword evidence="2" id="KW-1185">Reference proteome</keyword>
<dbReference type="AlphaFoldDB" id="A0A0D2LM95"/>
<dbReference type="GeneID" id="25726611"/>
<evidence type="ECO:0008006" key="3">
    <source>
        <dbReference type="Google" id="ProtNLM"/>
    </source>
</evidence>
<dbReference type="STRING" id="145388.A0A0D2LM95"/>
<evidence type="ECO:0000313" key="2">
    <source>
        <dbReference type="Proteomes" id="UP000054498"/>
    </source>
</evidence>
<dbReference type="EMBL" id="KK100259">
    <property type="protein sequence ID" value="KIZ07464.1"/>
    <property type="molecule type" value="Genomic_DNA"/>
</dbReference>
<evidence type="ECO:0000313" key="1">
    <source>
        <dbReference type="EMBL" id="KIZ07464.1"/>
    </source>
</evidence>
<accession>A0A0D2LM95</accession>
<name>A0A0D2LM95_9CHLO</name>
<protein>
    <recommendedName>
        <fullName evidence="3">GAF domain-containing protein</fullName>
    </recommendedName>
</protein>
<organism evidence="1 2">
    <name type="scientific">Monoraphidium neglectum</name>
    <dbReference type="NCBI Taxonomy" id="145388"/>
    <lineage>
        <taxon>Eukaryota</taxon>
        <taxon>Viridiplantae</taxon>
        <taxon>Chlorophyta</taxon>
        <taxon>core chlorophytes</taxon>
        <taxon>Chlorophyceae</taxon>
        <taxon>CS clade</taxon>
        <taxon>Sphaeropleales</taxon>
        <taxon>Selenastraceae</taxon>
        <taxon>Monoraphidium</taxon>
    </lineage>
</organism>
<reference evidence="1 2" key="1">
    <citation type="journal article" date="2013" name="BMC Genomics">
        <title>Reconstruction of the lipid metabolism for the microalga Monoraphidium neglectum from its genome sequence reveals characteristics suitable for biofuel production.</title>
        <authorList>
            <person name="Bogen C."/>
            <person name="Al-Dilaimi A."/>
            <person name="Albersmeier A."/>
            <person name="Wichmann J."/>
            <person name="Grundmann M."/>
            <person name="Rupp O."/>
            <person name="Lauersen K.J."/>
            <person name="Blifernez-Klassen O."/>
            <person name="Kalinowski J."/>
            <person name="Goesmann A."/>
            <person name="Mussgnug J.H."/>
            <person name="Kruse O."/>
        </authorList>
    </citation>
    <scope>NUCLEOTIDE SEQUENCE [LARGE SCALE GENOMIC DNA]</scope>
    <source>
        <strain evidence="1 2">SAG 48.87</strain>
    </source>
</reference>
<dbReference type="Proteomes" id="UP000054498">
    <property type="component" value="Unassembled WGS sequence"/>
</dbReference>
<dbReference type="SUPFAM" id="SSF55781">
    <property type="entry name" value="GAF domain-like"/>
    <property type="match status" value="1"/>
</dbReference>